<dbReference type="EMBL" id="JAPQKQ010000008">
    <property type="protein sequence ID" value="KAJ5186707.1"/>
    <property type="molecule type" value="Genomic_DNA"/>
</dbReference>
<reference evidence="1" key="2">
    <citation type="journal article" date="2023" name="IMA Fungus">
        <title>Comparative genomic study of the Penicillium genus elucidates a diverse pangenome and 15 lateral gene transfer events.</title>
        <authorList>
            <person name="Petersen C."/>
            <person name="Sorensen T."/>
            <person name="Nielsen M.R."/>
            <person name="Sondergaard T.E."/>
            <person name="Sorensen J.L."/>
            <person name="Fitzpatrick D.A."/>
            <person name="Frisvad J.C."/>
            <person name="Nielsen K.L."/>
        </authorList>
    </citation>
    <scope>NUCLEOTIDE SEQUENCE</scope>
    <source>
        <strain evidence="1">IBT 20477</strain>
    </source>
</reference>
<sequence length="98" mass="11394">MVMVIVTQTWIEWVRKAGRRPQKQPTAGFINMFWSPFIDTTIHPHLQKPLDPSHRCFYRYSIAIDHSLSIQYIDASIKVTKVFPFSPGTTLWGKFDGI</sequence>
<name>A0A9W9IYZ7_9EURO</name>
<gene>
    <name evidence="1" type="ORF">N7449_011471</name>
</gene>
<evidence type="ECO:0000313" key="1">
    <source>
        <dbReference type="EMBL" id="KAJ5186707.1"/>
    </source>
</evidence>
<reference evidence="1" key="1">
    <citation type="submission" date="2022-11" db="EMBL/GenBank/DDBJ databases">
        <authorList>
            <person name="Petersen C."/>
        </authorList>
    </citation>
    <scope>NUCLEOTIDE SEQUENCE</scope>
    <source>
        <strain evidence="1">IBT 20477</strain>
    </source>
</reference>
<protein>
    <submittedName>
        <fullName evidence="1">Uncharacterized protein</fullName>
    </submittedName>
</protein>
<accession>A0A9W9IYZ7</accession>
<dbReference type="Proteomes" id="UP001150942">
    <property type="component" value="Unassembled WGS sequence"/>
</dbReference>
<evidence type="ECO:0000313" key="2">
    <source>
        <dbReference type="Proteomes" id="UP001150942"/>
    </source>
</evidence>
<organism evidence="1 2">
    <name type="scientific">Penicillium cf. viridicatum</name>
    <dbReference type="NCBI Taxonomy" id="2972119"/>
    <lineage>
        <taxon>Eukaryota</taxon>
        <taxon>Fungi</taxon>
        <taxon>Dikarya</taxon>
        <taxon>Ascomycota</taxon>
        <taxon>Pezizomycotina</taxon>
        <taxon>Eurotiomycetes</taxon>
        <taxon>Eurotiomycetidae</taxon>
        <taxon>Eurotiales</taxon>
        <taxon>Aspergillaceae</taxon>
        <taxon>Penicillium</taxon>
    </lineage>
</organism>
<comment type="caution">
    <text evidence="1">The sequence shown here is derived from an EMBL/GenBank/DDBJ whole genome shotgun (WGS) entry which is preliminary data.</text>
</comment>
<keyword evidence="2" id="KW-1185">Reference proteome</keyword>
<dbReference type="AlphaFoldDB" id="A0A9W9IYZ7"/>
<proteinExistence type="predicted"/>